<dbReference type="Pfam" id="PF05378">
    <property type="entry name" value="Hydant_A_N"/>
    <property type="match status" value="1"/>
</dbReference>
<evidence type="ECO:0000259" key="5">
    <source>
        <dbReference type="Pfam" id="PF19278"/>
    </source>
</evidence>
<dbReference type="EMBL" id="JAVLVT010000001">
    <property type="protein sequence ID" value="MDS1268780.1"/>
    <property type="molecule type" value="Genomic_DNA"/>
</dbReference>
<comment type="similarity">
    <text evidence="1">Belongs to the oxoprolinase family.</text>
</comment>
<feature type="domain" description="Hydantoinase A/oxoprolinase" evidence="2">
    <location>
        <begin position="206"/>
        <end position="492"/>
    </location>
</feature>
<dbReference type="InterPro" id="IPR049517">
    <property type="entry name" value="ACX-like_C"/>
</dbReference>
<dbReference type="InterPro" id="IPR008040">
    <property type="entry name" value="Hydant_A_N"/>
</dbReference>
<dbReference type="InterPro" id="IPR045079">
    <property type="entry name" value="Oxoprolinase-like"/>
</dbReference>
<sequence>MTERGWQFWVDRGGTFTDIVARRPDGHLVTHKLLSENPGHYRDAAVAGIRQLLGLHPDVAVPAGQIEVVRMGTTVATNALLERTGEPTVLVTTRGFADALRIAYQDRPEIFDRHIQLPEMLYRQVVEVDERMAADGTPLRVPDLERVAADLQASYAAGARAVAIVLMHSHQYPEHERLLAAVARRIGFTQISVSSEVSPLMKLVPRGDTTVVDAYLSPVLQRYVDDVATATSGVRLMFMQSNGGLTDAHQFRGKDAILSGPAGGIVGMARMSRMAGFEHVIGFDMGGTSTDVSHYAGSFERVLYTQVSGARLRAPMLDIHTVAAGGGSVLHFDGSRLRVGPGSAGANPGPSCYRNGGPLTVTDANVMLGRIQPDHFPHVFGPHGDQPLDSALVRRRFGELAHSITAHTGVERSAEQVAEGFLRIAVLNMANAVKRISVQKGHDVTTYALTTFGGAGGQHACAVADSLGIRTVLVPPMAGVLSALGMGLADTAALREQSVERPLTPELMPTLRSIASELENHTRAELVAEGVLPEHSDAVWRAQIRYDGTDTPVAVTLGDYASIVAEFEAAHRRTYSFLLERGLVVEAVTVEAIGHTEQPDLTRHAETTVAASPVGGGGVPAIPTRGSIYSHGRWHSVSLHHRGQLRAGHRVRGPALIVEEQATTVVAEGWEAYLPEASVDGFLRMDRVRARADDAAEAGTRPDPVLLEVFNNLFMSIAEQMGARLEQTAQSVNIKQRLDFSCALFDPDGNLIANAPHMPVHLGSMGTTVQEVIRRNTGSMRPGDVYAVNDPYHGGTHLPDITVVTPVFDGPGAQVLFYVASRGHHAEIGGVTPGSMPAHSREVHEEGVLFDNWLLARDGQFRETETRELLTGARHPSRSPEVNLADLRAQIAANAKGVAEVDAMIEHFGLDVVLAYMRHVQDNAEESVRKVIDALDDGAYTYEMDSGAVIAVRISVDRARRSATVDFTGTSAQLDTNFNAPSSVATAAVLYVFRTLVADDIPLNDGCLKPLRLVIPPGSMLAPDYPAAVVAGNVETSQAVTGALYAALGIQAEGSGTMNNVTFGNANHQYYETIGSGAGAGAGFCGASVVQTHMTNSRLTDPEVLEWRLPVRLEEFRIRSGSGGAGRWRGGDGGLRRLRFLEPMTLSTLSGHRRIAPYGMAGGNPGALGRNVVERADGSRVELAGCDSVEVRVDDVLIIETPGGGGFGQPPSVPPDGS</sequence>
<protein>
    <submittedName>
        <fullName evidence="6">Hydantoinase B/oxoprolinase family protein</fullName>
    </submittedName>
</protein>
<proteinExistence type="inferred from homology"/>
<feature type="domain" description="Hydantoinase B/oxoprolinase" evidence="3">
    <location>
        <begin position="703"/>
        <end position="1210"/>
    </location>
</feature>
<evidence type="ECO:0000259" key="4">
    <source>
        <dbReference type="Pfam" id="PF05378"/>
    </source>
</evidence>
<name>A0ABU2H0F1_9ACTN</name>
<dbReference type="Pfam" id="PF02538">
    <property type="entry name" value="Hydantoinase_B"/>
    <property type="match status" value="1"/>
</dbReference>
<dbReference type="PANTHER" id="PTHR11365:SF23">
    <property type="entry name" value="HYPOTHETICAL 5-OXOPROLINASE (EUROFUNG)-RELATED"/>
    <property type="match status" value="1"/>
</dbReference>
<feature type="domain" description="Hydantoinase/oxoprolinase N-terminal" evidence="4">
    <location>
        <begin position="8"/>
        <end position="186"/>
    </location>
</feature>
<dbReference type="InterPro" id="IPR003692">
    <property type="entry name" value="Hydantoinase_B"/>
</dbReference>
<evidence type="ECO:0000259" key="3">
    <source>
        <dbReference type="Pfam" id="PF02538"/>
    </source>
</evidence>
<reference evidence="7" key="1">
    <citation type="submission" date="2023-07" db="EMBL/GenBank/DDBJ databases">
        <title>Novel species in the genus Lipingzhangella isolated from Sambhar Salt Lake.</title>
        <authorList>
            <person name="Jiya N."/>
            <person name="Kajale S."/>
            <person name="Sharma A."/>
        </authorList>
    </citation>
    <scope>NUCLEOTIDE SEQUENCE [LARGE SCALE GENOMIC DNA]</scope>
    <source>
        <strain evidence="7">LS1_29</strain>
    </source>
</reference>
<evidence type="ECO:0000313" key="7">
    <source>
        <dbReference type="Proteomes" id="UP001250214"/>
    </source>
</evidence>
<accession>A0ABU2H0F1</accession>
<keyword evidence="7" id="KW-1185">Reference proteome</keyword>
<comment type="caution">
    <text evidence="6">The sequence shown here is derived from an EMBL/GenBank/DDBJ whole genome shotgun (WGS) entry which is preliminary data.</text>
</comment>
<dbReference type="Proteomes" id="UP001250214">
    <property type="component" value="Unassembled WGS sequence"/>
</dbReference>
<gene>
    <name evidence="6" type="ORF">RIF23_00560</name>
</gene>
<dbReference type="PANTHER" id="PTHR11365">
    <property type="entry name" value="5-OXOPROLINASE RELATED"/>
    <property type="match status" value="1"/>
</dbReference>
<dbReference type="Pfam" id="PF19278">
    <property type="entry name" value="Hydant_A_C"/>
    <property type="match status" value="1"/>
</dbReference>
<evidence type="ECO:0000259" key="2">
    <source>
        <dbReference type="Pfam" id="PF01968"/>
    </source>
</evidence>
<dbReference type="RefSeq" id="WP_310910291.1">
    <property type="nucleotide sequence ID" value="NZ_JAVLVT010000001.1"/>
</dbReference>
<feature type="domain" description="Acetophenone carboxylase-like C-terminal" evidence="5">
    <location>
        <begin position="510"/>
        <end position="675"/>
    </location>
</feature>
<evidence type="ECO:0000256" key="1">
    <source>
        <dbReference type="ARBA" id="ARBA00010403"/>
    </source>
</evidence>
<dbReference type="InterPro" id="IPR002821">
    <property type="entry name" value="Hydantoinase_A"/>
</dbReference>
<evidence type="ECO:0000313" key="6">
    <source>
        <dbReference type="EMBL" id="MDS1268780.1"/>
    </source>
</evidence>
<dbReference type="Pfam" id="PF01968">
    <property type="entry name" value="Hydantoinase_A"/>
    <property type="match status" value="1"/>
</dbReference>
<organism evidence="6 7">
    <name type="scientific">Lipingzhangella rawalii</name>
    <dbReference type="NCBI Taxonomy" id="2055835"/>
    <lineage>
        <taxon>Bacteria</taxon>
        <taxon>Bacillati</taxon>
        <taxon>Actinomycetota</taxon>
        <taxon>Actinomycetes</taxon>
        <taxon>Streptosporangiales</taxon>
        <taxon>Nocardiopsidaceae</taxon>
        <taxon>Lipingzhangella</taxon>
    </lineage>
</organism>